<name>A0A812P9W5_9DINO</name>
<gene>
    <name evidence="3" type="primary">Etfdh</name>
    <name evidence="3" type="ORF">SNAT2548_LOCUS18146</name>
</gene>
<keyword evidence="1" id="KW-0863">Zinc-finger</keyword>
<evidence type="ECO:0000313" key="3">
    <source>
        <dbReference type="EMBL" id="CAE7345981.1"/>
    </source>
</evidence>
<evidence type="ECO:0000313" key="4">
    <source>
        <dbReference type="Proteomes" id="UP000604046"/>
    </source>
</evidence>
<reference evidence="3" key="1">
    <citation type="submission" date="2021-02" db="EMBL/GenBank/DDBJ databases">
        <authorList>
            <person name="Dougan E. K."/>
            <person name="Rhodes N."/>
            <person name="Thang M."/>
            <person name="Chan C."/>
        </authorList>
    </citation>
    <scope>NUCLEOTIDE SEQUENCE</scope>
</reference>
<organism evidence="3 4">
    <name type="scientific">Symbiodinium natans</name>
    <dbReference type="NCBI Taxonomy" id="878477"/>
    <lineage>
        <taxon>Eukaryota</taxon>
        <taxon>Sar</taxon>
        <taxon>Alveolata</taxon>
        <taxon>Dinophyceae</taxon>
        <taxon>Suessiales</taxon>
        <taxon>Symbiodiniaceae</taxon>
        <taxon>Symbiodinium</taxon>
    </lineage>
</organism>
<evidence type="ECO:0000259" key="2">
    <source>
        <dbReference type="PROSITE" id="PS50103"/>
    </source>
</evidence>
<protein>
    <submittedName>
        <fullName evidence="3">Etfdh protein</fullName>
    </submittedName>
</protein>
<dbReference type="AlphaFoldDB" id="A0A812P9W5"/>
<accession>A0A812P9W5</accession>
<feature type="domain" description="C3H1-type" evidence="2">
    <location>
        <begin position="96"/>
        <end position="118"/>
    </location>
</feature>
<dbReference type="InterPro" id="IPR000571">
    <property type="entry name" value="Znf_CCCH"/>
</dbReference>
<proteinExistence type="predicted"/>
<dbReference type="EMBL" id="CAJNDS010002135">
    <property type="protein sequence ID" value="CAE7345981.1"/>
    <property type="molecule type" value="Genomic_DNA"/>
</dbReference>
<evidence type="ECO:0000256" key="1">
    <source>
        <dbReference type="PROSITE-ProRule" id="PRU00723"/>
    </source>
</evidence>
<dbReference type="Proteomes" id="UP000604046">
    <property type="component" value="Unassembled WGS sequence"/>
</dbReference>
<sequence length="226" mass="25256">MGACTHESLNPSNAEPPVPTNALCGAAKVSDSSSYCSRTVEENESSMGYRVLRTFVDVEIPEAVEMTPRPSSCDGRLCADFNIKAKCKGHPVLCSPCRFFSRGHCSRDRGCDLCHAPHRRIEVEFGSKDRALLARCSEAQVLNLLWPEVVEKVRTWIGGAKARKIILFFAFRLWANLPEANPVPKVNIRTLSESSLGTTLRWACRYLPAEPAARLRQLFEEMWRSA</sequence>
<comment type="caution">
    <text evidence="3">The sequence shown here is derived from an EMBL/GenBank/DDBJ whole genome shotgun (WGS) entry which is preliminary data.</text>
</comment>
<keyword evidence="4" id="KW-1185">Reference proteome</keyword>
<keyword evidence="1" id="KW-0479">Metal-binding</keyword>
<keyword evidence="1" id="KW-0862">Zinc</keyword>
<dbReference type="PROSITE" id="PS50103">
    <property type="entry name" value="ZF_C3H1"/>
    <property type="match status" value="1"/>
</dbReference>
<dbReference type="GO" id="GO:0008270">
    <property type="term" value="F:zinc ion binding"/>
    <property type="evidence" value="ECO:0007669"/>
    <property type="project" value="UniProtKB-KW"/>
</dbReference>
<feature type="zinc finger region" description="C3H1-type" evidence="1">
    <location>
        <begin position="96"/>
        <end position="118"/>
    </location>
</feature>